<organism evidence="11 12">
    <name type="scientific">Neotoma lepida</name>
    <name type="common">Desert woodrat</name>
    <dbReference type="NCBI Taxonomy" id="56216"/>
    <lineage>
        <taxon>Eukaryota</taxon>
        <taxon>Metazoa</taxon>
        <taxon>Chordata</taxon>
        <taxon>Craniata</taxon>
        <taxon>Vertebrata</taxon>
        <taxon>Euteleostomi</taxon>
        <taxon>Mammalia</taxon>
        <taxon>Eutheria</taxon>
        <taxon>Euarchontoglires</taxon>
        <taxon>Glires</taxon>
        <taxon>Rodentia</taxon>
        <taxon>Myomorpha</taxon>
        <taxon>Muroidea</taxon>
        <taxon>Cricetidae</taxon>
        <taxon>Neotominae</taxon>
        <taxon>Neotoma</taxon>
    </lineage>
</organism>
<dbReference type="PANTHER" id="PTHR24025">
    <property type="entry name" value="DESMOGLEIN FAMILY MEMBER"/>
    <property type="match status" value="1"/>
</dbReference>
<evidence type="ECO:0000313" key="11">
    <source>
        <dbReference type="EMBL" id="OBS71478.1"/>
    </source>
</evidence>
<evidence type="ECO:0000256" key="2">
    <source>
        <dbReference type="ARBA" id="ARBA00022692"/>
    </source>
</evidence>
<dbReference type="Pfam" id="PF00028">
    <property type="entry name" value="Cadherin"/>
    <property type="match status" value="1"/>
</dbReference>
<dbReference type="InterPro" id="IPR015919">
    <property type="entry name" value="Cadherin-like_sf"/>
</dbReference>
<dbReference type="FunFam" id="2.60.40.60:FF:000091">
    <property type="entry name" value="Desmocollin 1"/>
    <property type="match status" value="1"/>
</dbReference>
<dbReference type="PROSITE" id="PS00232">
    <property type="entry name" value="CADHERIN_1"/>
    <property type="match status" value="1"/>
</dbReference>
<evidence type="ECO:0000256" key="7">
    <source>
        <dbReference type="ARBA" id="ARBA00023136"/>
    </source>
</evidence>
<keyword evidence="7" id="KW-0472">Membrane</keyword>
<keyword evidence="3" id="KW-0677">Repeat</keyword>
<evidence type="ECO:0000256" key="9">
    <source>
        <dbReference type="SAM" id="MobiDB-lite"/>
    </source>
</evidence>
<keyword evidence="2" id="KW-0812">Transmembrane</keyword>
<keyword evidence="4 8" id="KW-0106">Calcium</keyword>
<sequence length="185" mass="20266">SVVGEVCATDNDEPETIHTRLRYSILEQSPAPPTLFTMHPTTGVITTTSSQLDRELIDKYQLKIKVQDMDGQHFGLQTTATCIITIGDVNDNLPTFTRTVSLDYEVQHQVTLQIGVANEAPYTREASARSPTSTATVTVTVKNLDEGPECIPPIQTVRIRENAPAGTRNDGYRAYDPETKSSSGI</sequence>
<dbReference type="Proteomes" id="UP000092124">
    <property type="component" value="Unassembled WGS sequence"/>
</dbReference>
<feature type="compositionally biased region" description="Basic and acidic residues" evidence="9">
    <location>
        <begin position="170"/>
        <end position="179"/>
    </location>
</feature>
<feature type="non-terminal residue" evidence="11">
    <location>
        <position position="185"/>
    </location>
</feature>
<dbReference type="PRINTS" id="PR00205">
    <property type="entry name" value="CADHERIN"/>
</dbReference>
<dbReference type="GO" id="GO:0005509">
    <property type="term" value="F:calcium ion binding"/>
    <property type="evidence" value="ECO:0007669"/>
    <property type="project" value="UniProtKB-UniRule"/>
</dbReference>
<accession>A0A1A6GYR7</accession>
<feature type="region of interest" description="Disordered" evidence="9">
    <location>
        <begin position="161"/>
        <end position="185"/>
    </location>
</feature>
<dbReference type="OrthoDB" id="6079678at2759"/>
<protein>
    <recommendedName>
        <fullName evidence="10">Cadherin domain-containing protein</fullName>
    </recommendedName>
</protein>
<keyword evidence="12" id="KW-1185">Reference proteome</keyword>
<feature type="non-terminal residue" evidence="11">
    <location>
        <position position="1"/>
    </location>
</feature>
<comment type="caution">
    <text evidence="11">The sequence shown here is derived from an EMBL/GenBank/DDBJ whole genome shotgun (WGS) entry which is preliminary data.</text>
</comment>
<dbReference type="PANTHER" id="PTHR24025:SF0">
    <property type="entry name" value="DESMOCOLLIN-2"/>
    <property type="match status" value="1"/>
</dbReference>
<comment type="subcellular location">
    <subcellularLocation>
        <location evidence="1">Membrane</location>
        <topology evidence="1">Single-pass type I membrane protein</topology>
    </subcellularLocation>
</comment>
<evidence type="ECO:0000256" key="5">
    <source>
        <dbReference type="ARBA" id="ARBA00022889"/>
    </source>
</evidence>
<dbReference type="PROSITE" id="PS50268">
    <property type="entry name" value="CADHERIN_2"/>
    <property type="match status" value="1"/>
</dbReference>
<dbReference type="GO" id="GO:0030057">
    <property type="term" value="C:desmosome"/>
    <property type="evidence" value="ECO:0007669"/>
    <property type="project" value="TreeGrafter"/>
</dbReference>
<dbReference type="InterPro" id="IPR002126">
    <property type="entry name" value="Cadherin-like_dom"/>
</dbReference>
<dbReference type="EMBL" id="LZPO01057139">
    <property type="protein sequence ID" value="OBS71478.1"/>
    <property type="molecule type" value="Genomic_DNA"/>
</dbReference>
<dbReference type="Gene3D" id="2.60.40.60">
    <property type="entry name" value="Cadherins"/>
    <property type="match status" value="1"/>
</dbReference>
<dbReference type="GO" id="GO:0007156">
    <property type="term" value="P:homophilic cell adhesion via plasma membrane adhesion molecules"/>
    <property type="evidence" value="ECO:0007669"/>
    <property type="project" value="InterPro"/>
</dbReference>
<evidence type="ECO:0000256" key="6">
    <source>
        <dbReference type="ARBA" id="ARBA00022989"/>
    </source>
</evidence>
<dbReference type="STRING" id="56216.A0A1A6GYR7"/>
<gene>
    <name evidence="11" type="ORF">A6R68_13945</name>
</gene>
<evidence type="ECO:0000256" key="1">
    <source>
        <dbReference type="ARBA" id="ARBA00004479"/>
    </source>
</evidence>
<evidence type="ECO:0000256" key="4">
    <source>
        <dbReference type="ARBA" id="ARBA00022837"/>
    </source>
</evidence>
<dbReference type="InterPro" id="IPR020894">
    <property type="entry name" value="Cadherin_CS"/>
</dbReference>
<proteinExistence type="predicted"/>
<reference evidence="11 12" key="1">
    <citation type="submission" date="2016-06" db="EMBL/GenBank/DDBJ databases">
        <title>The Draft Genome Sequence and Annotation of the Desert Woodrat Neotoma lepida.</title>
        <authorList>
            <person name="Campbell M."/>
            <person name="Oakeson K.F."/>
            <person name="Yandell M."/>
            <person name="Halpert J.R."/>
            <person name="Dearing D."/>
        </authorList>
    </citation>
    <scope>NUCLEOTIDE SEQUENCE [LARGE SCALE GENOMIC DNA]</scope>
    <source>
        <strain evidence="11">417</strain>
        <tissue evidence="11">Liver</tissue>
    </source>
</reference>
<dbReference type="AlphaFoldDB" id="A0A1A6GYR7"/>
<evidence type="ECO:0000256" key="8">
    <source>
        <dbReference type="PROSITE-ProRule" id="PRU00043"/>
    </source>
</evidence>
<dbReference type="SUPFAM" id="SSF49313">
    <property type="entry name" value="Cadherin-like"/>
    <property type="match status" value="1"/>
</dbReference>
<name>A0A1A6GYR7_NEOLE</name>
<evidence type="ECO:0000259" key="10">
    <source>
        <dbReference type="PROSITE" id="PS50268"/>
    </source>
</evidence>
<dbReference type="CDD" id="cd11304">
    <property type="entry name" value="Cadherin_repeat"/>
    <property type="match status" value="1"/>
</dbReference>
<keyword evidence="5" id="KW-0130">Cell adhesion</keyword>
<evidence type="ECO:0000256" key="3">
    <source>
        <dbReference type="ARBA" id="ARBA00022737"/>
    </source>
</evidence>
<feature type="domain" description="Cadherin" evidence="10">
    <location>
        <begin position="1"/>
        <end position="96"/>
    </location>
</feature>
<dbReference type="SMART" id="SM00112">
    <property type="entry name" value="CA"/>
    <property type="match status" value="1"/>
</dbReference>
<keyword evidence="6" id="KW-1133">Transmembrane helix</keyword>
<dbReference type="GO" id="GO:0005886">
    <property type="term" value="C:plasma membrane"/>
    <property type="evidence" value="ECO:0007669"/>
    <property type="project" value="InterPro"/>
</dbReference>
<dbReference type="InterPro" id="IPR050971">
    <property type="entry name" value="Cadherin-domain_protein"/>
</dbReference>
<evidence type="ECO:0000313" key="12">
    <source>
        <dbReference type="Proteomes" id="UP000092124"/>
    </source>
</evidence>